<name>A0A5C3MMC7_9AGAM</name>
<dbReference type="OrthoDB" id="3214773at2759"/>
<keyword evidence="3" id="KW-1185">Reference proteome</keyword>
<evidence type="ECO:0000256" key="1">
    <source>
        <dbReference type="SAM" id="MobiDB-lite"/>
    </source>
</evidence>
<evidence type="ECO:0000313" key="3">
    <source>
        <dbReference type="Proteomes" id="UP000305948"/>
    </source>
</evidence>
<evidence type="ECO:0000313" key="2">
    <source>
        <dbReference type="EMBL" id="TFK45835.1"/>
    </source>
</evidence>
<dbReference type="EMBL" id="ML213536">
    <property type="protein sequence ID" value="TFK45835.1"/>
    <property type="molecule type" value="Genomic_DNA"/>
</dbReference>
<dbReference type="AlphaFoldDB" id="A0A5C3MMC7"/>
<protein>
    <submittedName>
        <fullName evidence="2">Uncharacterized protein</fullName>
    </submittedName>
</protein>
<dbReference type="Proteomes" id="UP000305948">
    <property type="component" value="Unassembled WGS sequence"/>
</dbReference>
<sequence>MALEKSLVPNLVQRKVPVTSYFDGSATLGALETVGEKAHLGENTGLMSASSGLTGNPIHDISYDRRRIMPLDYESDTPGLPVYYMDTASAPHDLQKKSRPNAPAADVPKPGPTTSMPYSHMGVYRGEDMLGGYDEGGPSPSSTDTSLDDDGSRPGLLMHAPTAPPPYPKPADMYSWIASQDILKSLPPEGPLSAPGPLVGVPGADYPTSMVSVDRPFGWIEDVTADQAIEADGFKRCEGCAISYRITDGKRCRCTPSAGDGERPGMEDYFAQK</sequence>
<organism evidence="2 3">
    <name type="scientific">Heliocybe sulcata</name>
    <dbReference type="NCBI Taxonomy" id="5364"/>
    <lineage>
        <taxon>Eukaryota</taxon>
        <taxon>Fungi</taxon>
        <taxon>Dikarya</taxon>
        <taxon>Basidiomycota</taxon>
        <taxon>Agaricomycotina</taxon>
        <taxon>Agaricomycetes</taxon>
        <taxon>Gloeophyllales</taxon>
        <taxon>Gloeophyllaceae</taxon>
        <taxon>Heliocybe</taxon>
    </lineage>
</organism>
<accession>A0A5C3MMC7</accession>
<gene>
    <name evidence="2" type="ORF">OE88DRAFT_1084975</name>
</gene>
<proteinExistence type="predicted"/>
<feature type="compositionally biased region" description="Low complexity" evidence="1">
    <location>
        <begin position="136"/>
        <end position="145"/>
    </location>
</feature>
<reference evidence="2 3" key="1">
    <citation type="journal article" date="2019" name="Nat. Ecol. Evol.">
        <title>Megaphylogeny resolves global patterns of mushroom evolution.</title>
        <authorList>
            <person name="Varga T."/>
            <person name="Krizsan K."/>
            <person name="Foldi C."/>
            <person name="Dima B."/>
            <person name="Sanchez-Garcia M."/>
            <person name="Sanchez-Ramirez S."/>
            <person name="Szollosi G.J."/>
            <person name="Szarkandi J.G."/>
            <person name="Papp V."/>
            <person name="Albert L."/>
            <person name="Andreopoulos W."/>
            <person name="Angelini C."/>
            <person name="Antonin V."/>
            <person name="Barry K.W."/>
            <person name="Bougher N.L."/>
            <person name="Buchanan P."/>
            <person name="Buyck B."/>
            <person name="Bense V."/>
            <person name="Catcheside P."/>
            <person name="Chovatia M."/>
            <person name="Cooper J."/>
            <person name="Damon W."/>
            <person name="Desjardin D."/>
            <person name="Finy P."/>
            <person name="Geml J."/>
            <person name="Haridas S."/>
            <person name="Hughes K."/>
            <person name="Justo A."/>
            <person name="Karasinski D."/>
            <person name="Kautmanova I."/>
            <person name="Kiss B."/>
            <person name="Kocsube S."/>
            <person name="Kotiranta H."/>
            <person name="LaButti K.M."/>
            <person name="Lechner B.E."/>
            <person name="Liimatainen K."/>
            <person name="Lipzen A."/>
            <person name="Lukacs Z."/>
            <person name="Mihaltcheva S."/>
            <person name="Morgado L.N."/>
            <person name="Niskanen T."/>
            <person name="Noordeloos M.E."/>
            <person name="Ohm R.A."/>
            <person name="Ortiz-Santana B."/>
            <person name="Ovrebo C."/>
            <person name="Racz N."/>
            <person name="Riley R."/>
            <person name="Savchenko A."/>
            <person name="Shiryaev A."/>
            <person name="Soop K."/>
            <person name="Spirin V."/>
            <person name="Szebenyi C."/>
            <person name="Tomsovsky M."/>
            <person name="Tulloss R.E."/>
            <person name="Uehling J."/>
            <person name="Grigoriev I.V."/>
            <person name="Vagvolgyi C."/>
            <person name="Papp T."/>
            <person name="Martin F.M."/>
            <person name="Miettinen O."/>
            <person name="Hibbett D.S."/>
            <person name="Nagy L.G."/>
        </authorList>
    </citation>
    <scope>NUCLEOTIDE SEQUENCE [LARGE SCALE GENOMIC DNA]</scope>
    <source>
        <strain evidence="2 3">OMC1185</strain>
    </source>
</reference>
<feature type="region of interest" description="Disordered" evidence="1">
    <location>
        <begin position="92"/>
        <end position="166"/>
    </location>
</feature>